<keyword evidence="1" id="KW-0812">Transmembrane</keyword>
<keyword evidence="1" id="KW-1133">Transmembrane helix</keyword>
<evidence type="ECO:0000313" key="2">
    <source>
        <dbReference type="EMBL" id="GAA5144276.1"/>
    </source>
</evidence>
<name>A0ABP9PC91_9PSEU</name>
<evidence type="ECO:0000313" key="3">
    <source>
        <dbReference type="Proteomes" id="UP001428817"/>
    </source>
</evidence>
<keyword evidence="3" id="KW-1185">Reference proteome</keyword>
<gene>
    <name evidence="2" type="ORF">GCM10023321_00260</name>
</gene>
<accession>A0ABP9PC91</accession>
<proteinExistence type="predicted"/>
<evidence type="ECO:0000256" key="1">
    <source>
        <dbReference type="SAM" id="Phobius"/>
    </source>
</evidence>
<feature type="transmembrane region" description="Helical" evidence="1">
    <location>
        <begin position="26"/>
        <end position="43"/>
    </location>
</feature>
<feature type="transmembrane region" description="Helical" evidence="1">
    <location>
        <begin position="90"/>
        <end position="117"/>
    </location>
</feature>
<sequence length="168" mass="17121">MLAAALCVPLSVFGHAGAGGALPDLGLLLVLAAPLTGLLIAVARRHRGPLAILVTLAGAQLGLHGLLQLLGTHHHASPFDPVLMAGAHALVTTLTALVMAGAESGAGAVAGALRWLLARVRPIPLTWSATCADGPVGALVVRAGPPHTRLRDAAFRRHRRRGPPARGH</sequence>
<keyword evidence="1" id="KW-0472">Membrane</keyword>
<dbReference type="Proteomes" id="UP001428817">
    <property type="component" value="Unassembled WGS sequence"/>
</dbReference>
<organism evidence="2 3">
    <name type="scientific">Pseudonocardia eucalypti</name>
    <dbReference type="NCBI Taxonomy" id="648755"/>
    <lineage>
        <taxon>Bacteria</taxon>
        <taxon>Bacillati</taxon>
        <taxon>Actinomycetota</taxon>
        <taxon>Actinomycetes</taxon>
        <taxon>Pseudonocardiales</taxon>
        <taxon>Pseudonocardiaceae</taxon>
        <taxon>Pseudonocardia</taxon>
    </lineage>
</organism>
<reference evidence="3" key="1">
    <citation type="journal article" date="2019" name="Int. J. Syst. Evol. Microbiol.">
        <title>The Global Catalogue of Microorganisms (GCM) 10K type strain sequencing project: providing services to taxonomists for standard genome sequencing and annotation.</title>
        <authorList>
            <consortium name="The Broad Institute Genomics Platform"/>
            <consortium name="The Broad Institute Genome Sequencing Center for Infectious Disease"/>
            <person name="Wu L."/>
            <person name="Ma J."/>
        </authorList>
    </citation>
    <scope>NUCLEOTIDE SEQUENCE [LARGE SCALE GENOMIC DNA]</scope>
    <source>
        <strain evidence="3">JCM 18303</strain>
    </source>
</reference>
<protein>
    <submittedName>
        <fullName evidence="2">Uncharacterized protein</fullName>
    </submittedName>
</protein>
<feature type="transmembrane region" description="Helical" evidence="1">
    <location>
        <begin position="50"/>
        <end position="70"/>
    </location>
</feature>
<dbReference type="EMBL" id="BAABJP010000001">
    <property type="protein sequence ID" value="GAA5144276.1"/>
    <property type="molecule type" value="Genomic_DNA"/>
</dbReference>
<comment type="caution">
    <text evidence="2">The sequence shown here is derived from an EMBL/GenBank/DDBJ whole genome shotgun (WGS) entry which is preliminary data.</text>
</comment>